<comment type="caution">
    <text evidence="1">The sequence shown here is derived from an EMBL/GenBank/DDBJ whole genome shotgun (WGS) entry which is preliminary data.</text>
</comment>
<dbReference type="SUPFAM" id="SSF53254">
    <property type="entry name" value="Phosphoglycerate mutase-like"/>
    <property type="match status" value="1"/>
</dbReference>
<dbReference type="InterPro" id="IPR050275">
    <property type="entry name" value="PGM_Phosphatase"/>
</dbReference>
<evidence type="ECO:0000313" key="1">
    <source>
        <dbReference type="EMBL" id="TFE02268.1"/>
    </source>
</evidence>
<dbReference type="AlphaFoldDB" id="A0A4Y8LIG2"/>
<accession>A0A4Y8LIG2</accession>
<dbReference type="Pfam" id="PF00300">
    <property type="entry name" value="His_Phos_1"/>
    <property type="match status" value="1"/>
</dbReference>
<protein>
    <submittedName>
        <fullName evidence="1">Histidine phosphatase family protein</fullName>
    </submittedName>
</protein>
<dbReference type="InterPro" id="IPR013078">
    <property type="entry name" value="His_Pase_superF_clade-1"/>
</dbReference>
<dbReference type="SMART" id="SM00855">
    <property type="entry name" value="PGAM"/>
    <property type="match status" value="1"/>
</dbReference>
<dbReference type="GO" id="GO:0005737">
    <property type="term" value="C:cytoplasm"/>
    <property type="evidence" value="ECO:0007669"/>
    <property type="project" value="TreeGrafter"/>
</dbReference>
<proteinExistence type="predicted"/>
<organism evidence="1 2">
    <name type="scientific">Jeotgalibacillus salarius</name>
    <dbReference type="NCBI Taxonomy" id="546023"/>
    <lineage>
        <taxon>Bacteria</taxon>
        <taxon>Bacillati</taxon>
        <taxon>Bacillota</taxon>
        <taxon>Bacilli</taxon>
        <taxon>Bacillales</taxon>
        <taxon>Caryophanaceae</taxon>
        <taxon>Jeotgalibacillus</taxon>
    </lineage>
</organism>
<dbReference type="Proteomes" id="UP000297776">
    <property type="component" value="Unassembled WGS sequence"/>
</dbReference>
<name>A0A4Y8LIG2_9BACL</name>
<sequence>MSKVYLIRHCKAEGQEPEAPLTEEGVEQAAALVRFFENTEVKRIISSPFKRAIDSIQPLAENEKLDIHINQNLSERVLSTGNLPDWLEKLEQSFSDTELVFEGGESASDAEERMSEVVEVESKKEGNTLIVSHGGIMSHFLSKYDAGFGFGGWQRLSNPDVYVFDGEKKTVERVWDE</sequence>
<dbReference type="RefSeq" id="WP_134380970.1">
    <property type="nucleotide sequence ID" value="NZ_SORX01000003.1"/>
</dbReference>
<dbReference type="PANTHER" id="PTHR48100">
    <property type="entry name" value="BROAD-SPECIFICITY PHOSPHATASE YOR283W-RELATED"/>
    <property type="match status" value="1"/>
</dbReference>
<evidence type="ECO:0000313" key="2">
    <source>
        <dbReference type="Proteomes" id="UP000297776"/>
    </source>
</evidence>
<reference evidence="1 2" key="1">
    <citation type="submission" date="2019-03" db="EMBL/GenBank/DDBJ databases">
        <authorList>
            <person name="Yang Y."/>
        </authorList>
    </citation>
    <scope>NUCLEOTIDE SEQUENCE [LARGE SCALE GENOMIC DNA]</scope>
    <source>
        <strain evidence="1 2">ASL-1</strain>
    </source>
</reference>
<dbReference type="OrthoDB" id="512570at2"/>
<dbReference type="GO" id="GO:0016791">
    <property type="term" value="F:phosphatase activity"/>
    <property type="evidence" value="ECO:0007669"/>
    <property type="project" value="TreeGrafter"/>
</dbReference>
<dbReference type="Gene3D" id="3.40.50.1240">
    <property type="entry name" value="Phosphoglycerate mutase-like"/>
    <property type="match status" value="1"/>
</dbReference>
<keyword evidence="2" id="KW-1185">Reference proteome</keyword>
<dbReference type="CDD" id="cd07067">
    <property type="entry name" value="HP_PGM_like"/>
    <property type="match status" value="1"/>
</dbReference>
<dbReference type="PANTHER" id="PTHR48100:SF1">
    <property type="entry name" value="HISTIDINE PHOSPHATASE FAMILY PROTEIN-RELATED"/>
    <property type="match status" value="1"/>
</dbReference>
<dbReference type="EMBL" id="SORX01000003">
    <property type="protein sequence ID" value="TFE02268.1"/>
    <property type="molecule type" value="Genomic_DNA"/>
</dbReference>
<dbReference type="InterPro" id="IPR029033">
    <property type="entry name" value="His_PPase_superfam"/>
</dbReference>
<gene>
    <name evidence="1" type="ORF">E2626_06725</name>
</gene>